<comment type="caution">
    <text evidence="1">The sequence shown here is derived from an EMBL/GenBank/DDBJ whole genome shotgun (WGS) entry which is preliminary data.</text>
</comment>
<reference evidence="1 3" key="2">
    <citation type="journal article" date="2019" name="Plant Biotechnol. J.">
        <title>The red bayberry genome and genetic basis of sex determination.</title>
        <authorList>
            <person name="Jia H.M."/>
            <person name="Jia H.J."/>
            <person name="Cai Q.L."/>
            <person name="Wang Y."/>
            <person name="Zhao H.B."/>
            <person name="Yang W.F."/>
            <person name="Wang G.Y."/>
            <person name="Li Y.H."/>
            <person name="Zhan D.L."/>
            <person name="Shen Y.T."/>
            <person name="Niu Q.F."/>
            <person name="Chang L."/>
            <person name="Qiu J."/>
            <person name="Zhao L."/>
            <person name="Xie H.B."/>
            <person name="Fu W.Y."/>
            <person name="Jin J."/>
            <person name="Li X.W."/>
            <person name="Jiao Y."/>
            <person name="Zhou C.C."/>
            <person name="Tu T."/>
            <person name="Chai C.Y."/>
            <person name="Gao J.L."/>
            <person name="Fan L.J."/>
            <person name="van de Weg E."/>
            <person name="Wang J.Y."/>
            <person name="Gao Z.S."/>
        </authorList>
    </citation>
    <scope>NUCLEOTIDE SEQUENCE [LARGE SCALE GENOMIC DNA]</scope>
    <source>
        <tissue evidence="1">Leaves</tissue>
    </source>
</reference>
<evidence type="ECO:0000313" key="3">
    <source>
        <dbReference type="Proteomes" id="UP000516437"/>
    </source>
</evidence>
<gene>
    <name evidence="2" type="ORF">CJ030_MR8G006468</name>
    <name evidence="1" type="ORF">CJ030_MR8G006473</name>
</gene>
<accession>A0A6A1UPN8</accession>
<dbReference type="Proteomes" id="UP000516437">
    <property type="component" value="Chromosome 8"/>
</dbReference>
<sequence length="141" mass="16056">MGNLYRAVYNELQDLFWEIEEEAEEGFINQDINNSSSTNVDLDNSYEKPLNVALVSNPSMENSGGEIENRIGGNRNDLNLESDPISVDRWSAKRVTFRSDGTEVWRRRLLEFLAEDDALSMSNAGFAVSRRWLFSKSNQGL</sequence>
<evidence type="ECO:0000313" key="1">
    <source>
        <dbReference type="EMBL" id="KAB1201737.1"/>
    </source>
</evidence>
<dbReference type="EMBL" id="RXIC02000026">
    <property type="protein sequence ID" value="KAB1201737.1"/>
    <property type="molecule type" value="Genomic_DNA"/>
</dbReference>
<reference evidence="1" key="3">
    <citation type="submission" date="2019-09" db="EMBL/GenBank/DDBJ databases">
        <authorList>
            <person name="Gao Z."/>
        </authorList>
    </citation>
    <scope>NUCLEOTIDE SEQUENCE</scope>
    <source>
        <tissue evidence="1">Leaves</tissue>
    </source>
</reference>
<evidence type="ECO:0000313" key="2">
    <source>
        <dbReference type="EMBL" id="KAB1201742.1"/>
    </source>
</evidence>
<dbReference type="AlphaFoldDB" id="A0A6A1UPN8"/>
<protein>
    <submittedName>
        <fullName evidence="1">Protein phosphatase 2C 29</fullName>
    </submittedName>
</protein>
<keyword evidence="3" id="KW-1185">Reference proteome</keyword>
<name>A0A6A1UPN8_9ROSI</name>
<organism evidence="1 3">
    <name type="scientific">Morella rubra</name>
    <name type="common">Chinese bayberry</name>
    <dbReference type="NCBI Taxonomy" id="262757"/>
    <lineage>
        <taxon>Eukaryota</taxon>
        <taxon>Viridiplantae</taxon>
        <taxon>Streptophyta</taxon>
        <taxon>Embryophyta</taxon>
        <taxon>Tracheophyta</taxon>
        <taxon>Spermatophyta</taxon>
        <taxon>Magnoliopsida</taxon>
        <taxon>eudicotyledons</taxon>
        <taxon>Gunneridae</taxon>
        <taxon>Pentapetalae</taxon>
        <taxon>rosids</taxon>
        <taxon>fabids</taxon>
        <taxon>Fagales</taxon>
        <taxon>Myricaceae</taxon>
        <taxon>Morella</taxon>
    </lineage>
</organism>
<dbReference type="EMBL" id="RXIC02000026">
    <property type="protein sequence ID" value="KAB1201742.1"/>
    <property type="molecule type" value="Genomic_DNA"/>
</dbReference>
<proteinExistence type="predicted"/>
<reference evidence="1" key="1">
    <citation type="submission" date="2018-07" db="EMBL/GenBank/DDBJ databases">
        <authorList>
            <person name="Gao Z.-S."/>
            <person name="Jia H.-M."/>
            <person name="Jia H.-J."/>
            <person name="Cai Q.-L."/>
            <person name="Wang Y."/>
            <person name="Zhao H.-B."/>
        </authorList>
    </citation>
    <scope>NUCLEOTIDE SEQUENCE</scope>
    <source>
        <tissue evidence="1">Leaves</tissue>
    </source>
</reference>